<feature type="region of interest" description="Disordered" evidence="1">
    <location>
        <begin position="311"/>
        <end position="389"/>
    </location>
</feature>
<reference evidence="2" key="1">
    <citation type="submission" date="2020-07" db="EMBL/GenBank/DDBJ databases">
        <authorList>
            <person name="Nieuwenhuis M."/>
            <person name="Van De Peppel L.J.J."/>
        </authorList>
    </citation>
    <scope>NUCLEOTIDE SEQUENCE</scope>
    <source>
        <strain evidence="2">AP01</strain>
        <tissue evidence="2">Mycelium</tissue>
    </source>
</reference>
<feature type="compositionally biased region" description="Polar residues" evidence="1">
    <location>
        <begin position="326"/>
        <end position="341"/>
    </location>
</feature>
<dbReference type="Proteomes" id="UP000775547">
    <property type="component" value="Unassembled WGS sequence"/>
</dbReference>
<comment type="caution">
    <text evidence="2">The sequence shown here is derived from an EMBL/GenBank/DDBJ whole genome shotgun (WGS) entry which is preliminary data.</text>
</comment>
<feature type="compositionally biased region" description="Polar residues" evidence="1">
    <location>
        <begin position="350"/>
        <end position="360"/>
    </location>
</feature>
<proteinExistence type="predicted"/>
<feature type="compositionally biased region" description="Acidic residues" evidence="1">
    <location>
        <begin position="311"/>
        <end position="320"/>
    </location>
</feature>
<dbReference type="EMBL" id="JABCKV010000020">
    <property type="protein sequence ID" value="KAG5646486.1"/>
    <property type="molecule type" value="Genomic_DNA"/>
</dbReference>
<evidence type="ECO:0000313" key="2">
    <source>
        <dbReference type="EMBL" id="KAG5646486.1"/>
    </source>
</evidence>
<dbReference type="AlphaFoldDB" id="A0A9P7KG50"/>
<sequence length="389" mass="42944">MESCKEFFTPMEHLFCNRVKEKTERTIVFTYVPELVARRKTSSRQTFWKYMARPEWHTSSLRISSQPLIEAYDASNSCDTLTPPPALCTSCAAPLVSQSAQAEPQLAEDNKVATAVQDVQEHEELDEEEVGHMLSSLVHLDEAEHEIRMMPENIQALLLQHIRKALMDIAAEETTTYAIHSTTAELLPSPSPASAAPAPVPQKDSLAFINPAFTANTSSSSSAESDYWDLTLSQNLKSRTPIERWVLRSPSYYMYVSPNPRPKAFGEFSALWEEEIPALDLSGDEEGDDGAVECAGEEWNARAGDVVEDMDGPSALEEESGPFVGHQSTEPIESEPQSPVVISSAADFQRPQTPEHASTQDQHDVNDNFYDADDESLTPGSNAGDAGEY</sequence>
<evidence type="ECO:0000313" key="3">
    <source>
        <dbReference type="Proteomes" id="UP000775547"/>
    </source>
</evidence>
<reference evidence="2" key="2">
    <citation type="submission" date="2021-10" db="EMBL/GenBank/DDBJ databases">
        <title>Phylogenomics reveals ancestral predisposition of the termite-cultivated fungus Termitomyces towards a domesticated lifestyle.</title>
        <authorList>
            <person name="Auxier B."/>
            <person name="Grum-Grzhimaylo A."/>
            <person name="Cardenas M.E."/>
            <person name="Lodge J.D."/>
            <person name="Laessoe T."/>
            <person name="Pedersen O."/>
            <person name="Smith M.E."/>
            <person name="Kuyper T.W."/>
            <person name="Franco-Molano E.A."/>
            <person name="Baroni T.J."/>
            <person name="Aanen D.K."/>
        </authorList>
    </citation>
    <scope>NUCLEOTIDE SEQUENCE</scope>
    <source>
        <strain evidence="2">AP01</strain>
        <tissue evidence="2">Mycelium</tissue>
    </source>
</reference>
<accession>A0A9P7KG50</accession>
<name>A0A9P7KG50_9AGAR</name>
<protein>
    <submittedName>
        <fullName evidence="2">Uncharacterized protein</fullName>
    </submittedName>
</protein>
<gene>
    <name evidence="2" type="ORF">DXG03_003251</name>
</gene>
<evidence type="ECO:0000256" key="1">
    <source>
        <dbReference type="SAM" id="MobiDB-lite"/>
    </source>
</evidence>
<organism evidence="2 3">
    <name type="scientific">Asterophora parasitica</name>
    <dbReference type="NCBI Taxonomy" id="117018"/>
    <lineage>
        <taxon>Eukaryota</taxon>
        <taxon>Fungi</taxon>
        <taxon>Dikarya</taxon>
        <taxon>Basidiomycota</taxon>
        <taxon>Agaricomycotina</taxon>
        <taxon>Agaricomycetes</taxon>
        <taxon>Agaricomycetidae</taxon>
        <taxon>Agaricales</taxon>
        <taxon>Tricholomatineae</taxon>
        <taxon>Lyophyllaceae</taxon>
        <taxon>Asterophora</taxon>
    </lineage>
</organism>
<keyword evidence="3" id="KW-1185">Reference proteome</keyword>